<reference evidence="2" key="1">
    <citation type="journal article" date="2014" name="Int. J. Syst. Evol. Microbiol.">
        <title>Complete genome sequence of Corynebacterium casei LMG S-19264T (=DSM 44701T), isolated from a smear-ripened cheese.</title>
        <authorList>
            <consortium name="US DOE Joint Genome Institute (JGI-PGF)"/>
            <person name="Walter F."/>
            <person name="Albersmeier A."/>
            <person name="Kalinowski J."/>
            <person name="Ruckert C."/>
        </authorList>
    </citation>
    <scope>NUCLEOTIDE SEQUENCE</scope>
    <source>
        <strain evidence="2">KCTC 12988</strain>
    </source>
</reference>
<reference evidence="2" key="2">
    <citation type="submission" date="2020-09" db="EMBL/GenBank/DDBJ databases">
        <authorList>
            <person name="Sun Q."/>
            <person name="Kim S."/>
        </authorList>
    </citation>
    <scope>NUCLEOTIDE SEQUENCE</scope>
    <source>
        <strain evidence="2">KCTC 12988</strain>
    </source>
</reference>
<dbReference type="Proteomes" id="UP000644507">
    <property type="component" value="Unassembled WGS sequence"/>
</dbReference>
<feature type="domain" description="DinB-like" evidence="1">
    <location>
        <begin position="15"/>
        <end position="139"/>
    </location>
</feature>
<dbReference type="Pfam" id="PF12867">
    <property type="entry name" value="DinB_2"/>
    <property type="match status" value="1"/>
</dbReference>
<protein>
    <recommendedName>
        <fullName evidence="1">DinB-like domain-containing protein</fullName>
    </recommendedName>
</protein>
<dbReference type="SUPFAM" id="SSF109854">
    <property type="entry name" value="DinB/YfiT-like putative metalloenzymes"/>
    <property type="match status" value="1"/>
</dbReference>
<dbReference type="PANTHER" id="PTHR39473">
    <property type="match status" value="1"/>
</dbReference>
<dbReference type="InterPro" id="IPR024775">
    <property type="entry name" value="DinB-like"/>
</dbReference>
<gene>
    <name evidence="2" type="ORF">GCM10007100_22240</name>
</gene>
<name>A0A918WL00_9BACT</name>
<evidence type="ECO:0000259" key="1">
    <source>
        <dbReference type="Pfam" id="PF12867"/>
    </source>
</evidence>
<dbReference type="RefSeq" id="WP_189570033.1">
    <property type="nucleotide sequence ID" value="NZ_BMXI01000009.1"/>
</dbReference>
<dbReference type="EMBL" id="BMXI01000009">
    <property type="protein sequence ID" value="GHC55253.1"/>
    <property type="molecule type" value="Genomic_DNA"/>
</dbReference>
<accession>A0A918WL00</accession>
<comment type="caution">
    <text evidence="2">The sequence shown here is derived from an EMBL/GenBank/DDBJ whole genome shotgun (WGS) entry which is preliminary data.</text>
</comment>
<dbReference type="AlphaFoldDB" id="A0A918WL00"/>
<keyword evidence="3" id="KW-1185">Reference proteome</keyword>
<proteinExistence type="predicted"/>
<dbReference type="PANTHER" id="PTHR39473:SF1">
    <property type="entry name" value="DINB-LIKE DOMAIN-CONTAINING PROTEIN"/>
    <property type="match status" value="1"/>
</dbReference>
<dbReference type="Gene3D" id="1.20.120.450">
    <property type="entry name" value="dinb family like domain"/>
    <property type="match status" value="1"/>
</dbReference>
<evidence type="ECO:0000313" key="3">
    <source>
        <dbReference type="Proteomes" id="UP000644507"/>
    </source>
</evidence>
<dbReference type="InterPro" id="IPR034660">
    <property type="entry name" value="DinB/YfiT-like"/>
</dbReference>
<organism evidence="2 3">
    <name type="scientific">Roseibacillus persicicus</name>
    <dbReference type="NCBI Taxonomy" id="454148"/>
    <lineage>
        <taxon>Bacteria</taxon>
        <taxon>Pseudomonadati</taxon>
        <taxon>Verrucomicrobiota</taxon>
        <taxon>Verrucomicrobiia</taxon>
        <taxon>Verrucomicrobiales</taxon>
        <taxon>Verrucomicrobiaceae</taxon>
        <taxon>Roseibacillus</taxon>
    </lineage>
</organism>
<sequence length="169" mass="18667">MTPLIDANLSYLAQAERLLELLDDGAFTRSAAGFYHSTIGGHLRHCLDHYDSFITGLPDGKVDYDARMRLPELESQTASALVKTSEIREGLQQVTRDALPGTLQVKMDCGFRENDWQPSSPGRELQFLVSHTVHHFAMIGGICRELGIELEDGFGIAPSTLRHRSALSA</sequence>
<evidence type="ECO:0000313" key="2">
    <source>
        <dbReference type="EMBL" id="GHC55253.1"/>
    </source>
</evidence>